<dbReference type="Proteomes" id="UP000230002">
    <property type="component" value="Unassembled WGS sequence"/>
</dbReference>
<evidence type="ECO:0000256" key="1">
    <source>
        <dbReference type="SAM" id="Coils"/>
    </source>
</evidence>
<keyword evidence="1" id="KW-0175">Coiled coil</keyword>
<evidence type="ECO:0000256" key="2">
    <source>
        <dbReference type="SAM" id="MobiDB-lite"/>
    </source>
</evidence>
<accession>A0A2G8S9X0</accession>
<feature type="coiled-coil region" evidence="1">
    <location>
        <begin position="313"/>
        <end position="340"/>
    </location>
</feature>
<feature type="region of interest" description="Disordered" evidence="2">
    <location>
        <begin position="1"/>
        <end position="36"/>
    </location>
</feature>
<sequence>MQYLSSPPNLAHSSTMPRTTKKARTSGTKGKQTRGATIKLGSGATHVMNLPVDVFLEIVVRCHPLDLLRLSRVSSDLRAVLLAKRNKGVWVSARNSLDPPMSECPEDLSEPQYASLVFDRFCTASRPPLLEHSRKKVNACGVVGKGWKEEEDNVPSWNTNAVELTTSYAARVRLCNQCWKTNIKAGYTITNELDLKIRRDRSLKRVLFDLVPEAKVCRERVLGVMVINLEFDAAAYGNMPIPHRVTAAVHQTSRQYFYQQEVVAVAKEYCSIVESSRDDSKAVDEFIERRKAHMLKRQEFHFVIDQWDYDRYRARAEVKLKALRARKAAIEKRLEELGYESPDWLRTPEFETEVNRTEPLTEVAWDKMQPKLLAALAPRRALREATEFREKYHLRSSQLKTHYFAFLASSRSKHPWKRTLPHFVEASKLPCVRALVKAAPTPDTPLLPEHFAAIADTLRDEAQPYLQKARADVARIFRLARAGELGVPWDSPADAALGVDLSGAADPEMALLDVHDALFRCSSFPCSDYARTAMTVSGLLEHWQKGHPYEWNGAQRIWLADREKRERVPRLIEALGLPKDTTISISALEDKVADRTGSPTCSCGKAIEPAKNRYEVLDRLLCHLLPPQSASDAPDTSQDATTVKHLITFGPTTRVDA</sequence>
<organism evidence="4 5">
    <name type="scientific">Ganoderma sinense ZZ0214-1</name>
    <dbReference type="NCBI Taxonomy" id="1077348"/>
    <lineage>
        <taxon>Eukaryota</taxon>
        <taxon>Fungi</taxon>
        <taxon>Dikarya</taxon>
        <taxon>Basidiomycota</taxon>
        <taxon>Agaricomycotina</taxon>
        <taxon>Agaricomycetes</taxon>
        <taxon>Polyporales</taxon>
        <taxon>Polyporaceae</taxon>
        <taxon>Ganoderma</taxon>
    </lineage>
</organism>
<dbReference type="InterPro" id="IPR036047">
    <property type="entry name" value="F-box-like_dom_sf"/>
</dbReference>
<name>A0A2G8S9X0_9APHY</name>
<dbReference type="EMBL" id="AYKW01000014">
    <property type="protein sequence ID" value="PIL30563.1"/>
    <property type="molecule type" value="Genomic_DNA"/>
</dbReference>
<dbReference type="CDD" id="cd09917">
    <property type="entry name" value="F-box_SF"/>
    <property type="match status" value="1"/>
</dbReference>
<comment type="caution">
    <text evidence="4">The sequence shown here is derived from an EMBL/GenBank/DDBJ whole genome shotgun (WGS) entry which is preliminary data.</text>
</comment>
<dbReference type="InterPro" id="IPR001810">
    <property type="entry name" value="F-box_dom"/>
</dbReference>
<dbReference type="AlphaFoldDB" id="A0A2G8S9X0"/>
<dbReference type="STRING" id="1077348.A0A2G8S9X0"/>
<dbReference type="PROSITE" id="PS50181">
    <property type="entry name" value="FBOX"/>
    <property type="match status" value="1"/>
</dbReference>
<feature type="compositionally biased region" description="Polar residues" evidence="2">
    <location>
        <begin position="1"/>
        <end position="18"/>
    </location>
</feature>
<keyword evidence="5" id="KW-1185">Reference proteome</keyword>
<dbReference type="OrthoDB" id="2322499at2759"/>
<reference evidence="4 5" key="1">
    <citation type="journal article" date="2015" name="Sci. Rep.">
        <title>Chromosome-level genome map provides insights into diverse defense mechanisms in the medicinal fungus Ganoderma sinense.</title>
        <authorList>
            <person name="Zhu Y."/>
            <person name="Xu J."/>
            <person name="Sun C."/>
            <person name="Zhou S."/>
            <person name="Xu H."/>
            <person name="Nelson D.R."/>
            <person name="Qian J."/>
            <person name="Song J."/>
            <person name="Luo H."/>
            <person name="Xiang L."/>
            <person name="Li Y."/>
            <person name="Xu Z."/>
            <person name="Ji A."/>
            <person name="Wang L."/>
            <person name="Lu S."/>
            <person name="Hayward A."/>
            <person name="Sun W."/>
            <person name="Li X."/>
            <person name="Schwartz D.C."/>
            <person name="Wang Y."/>
            <person name="Chen S."/>
        </authorList>
    </citation>
    <scope>NUCLEOTIDE SEQUENCE [LARGE SCALE GENOMIC DNA]</scope>
    <source>
        <strain evidence="4 5">ZZ0214-1</strain>
    </source>
</reference>
<gene>
    <name evidence="4" type="ORF">GSI_07263</name>
</gene>
<evidence type="ECO:0000313" key="4">
    <source>
        <dbReference type="EMBL" id="PIL30563.1"/>
    </source>
</evidence>
<evidence type="ECO:0000259" key="3">
    <source>
        <dbReference type="PROSITE" id="PS50181"/>
    </source>
</evidence>
<evidence type="ECO:0000313" key="5">
    <source>
        <dbReference type="Proteomes" id="UP000230002"/>
    </source>
</evidence>
<feature type="domain" description="F-box" evidence="3">
    <location>
        <begin position="44"/>
        <end position="93"/>
    </location>
</feature>
<protein>
    <recommendedName>
        <fullName evidence="3">F-box domain-containing protein</fullName>
    </recommendedName>
</protein>
<dbReference type="SUPFAM" id="SSF81383">
    <property type="entry name" value="F-box domain"/>
    <property type="match status" value="1"/>
</dbReference>
<proteinExistence type="predicted"/>